<reference evidence="3" key="2">
    <citation type="submission" date="2023-02" db="EMBL/GenBank/DDBJ databases">
        <authorList>
            <consortium name="DOE Joint Genome Institute"/>
            <person name="Mondo S.J."/>
            <person name="Chang Y."/>
            <person name="Wang Y."/>
            <person name="Ahrendt S."/>
            <person name="Andreopoulos W."/>
            <person name="Barry K."/>
            <person name="Beard J."/>
            <person name="Benny G.L."/>
            <person name="Blankenship S."/>
            <person name="Bonito G."/>
            <person name="Cuomo C."/>
            <person name="Desiro A."/>
            <person name="Gervers K.A."/>
            <person name="Hundley H."/>
            <person name="Kuo A."/>
            <person name="LaButti K."/>
            <person name="Lang B.F."/>
            <person name="Lipzen A."/>
            <person name="O'Donnell K."/>
            <person name="Pangilinan J."/>
            <person name="Reynolds N."/>
            <person name="Sandor L."/>
            <person name="Smith M.W."/>
            <person name="Tsang A."/>
            <person name="Grigoriev I.V."/>
            <person name="Stajich J.E."/>
            <person name="Spatafora J.W."/>
        </authorList>
    </citation>
    <scope>NUCLEOTIDE SEQUENCE</scope>
    <source>
        <strain evidence="3">RSA 2281</strain>
    </source>
</reference>
<proteinExistence type="predicted"/>
<gene>
    <name evidence="3" type="ORF">BDA99DRAFT_456465</name>
</gene>
<dbReference type="InterPro" id="IPR052432">
    <property type="entry name" value="PITP/CRAL-TRIO"/>
</dbReference>
<dbReference type="InterPro" id="IPR011074">
    <property type="entry name" value="CRAL/TRIO_N_dom"/>
</dbReference>
<evidence type="ECO:0000313" key="4">
    <source>
        <dbReference type="Proteomes" id="UP001209540"/>
    </source>
</evidence>
<evidence type="ECO:0000259" key="2">
    <source>
        <dbReference type="PROSITE" id="PS50191"/>
    </source>
</evidence>
<dbReference type="Pfam" id="PF00650">
    <property type="entry name" value="CRAL_TRIO"/>
    <property type="match status" value="1"/>
</dbReference>
<dbReference type="Pfam" id="PF03765">
    <property type="entry name" value="CRAL_TRIO_N"/>
    <property type="match status" value="1"/>
</dbReference>
<dbReference type="SUPFAM" id="SSF52087">
    <property type="entry name" value="CRAL/TRIO domain"/>
    <property type="match status" value="1"/>
</dbReference>
<dbReference type="AlphaFoldDB" id="A0AAD5KVX0"/>
<dbReference type="PROSITE" id="PS50191">
    <property type="entry name" value="CRAL_TRIO"/>
    <property type="match status" value="1"/>
</dbReference>
<dbReference type="CDD" id="cd00170">
    <property type="entry name" value="SEC14"/>
    <property type="match status" value="1"/>
</dbReference>
<dbReference type="SUPFAM" id="SSF46938">
    <property type="entry name" value="CRAL/TRIO N-terminal domain"/>
    <property type="match status" value="1"/>
</dbReference>
<dbReference type="InterPro" id="IPR001251">
    <property type="entry name" value="CRAL-TRIO_dom"/>
</dbReference>
<accession>A0AAD5KVX0</accession>
<feature type="domain" description="CRAL-TRIO" evidence="2">
    <location>
        <begin position="180"/>
        <end position="339"/>
    </location>
</feature>
<organism evidence="3 4">
    <name type="scientific">Phascolomyces articulosus</name>
    <dbReference type="NCBI Taxonomy" id="60185"/>
    <lineage>
        <taxon>Eukaryota</taxon>
        <taxon>Fungi</taxon>
        <taxon>Fungi incertae sedis</taxon>
        <taxon>Mucoromycota</taxon>
        <taxon>Mucoromycotina</taxon>
        <taxon>Mucoromycetes</taxon>
        <taxon>Mucorales</taxon>
        <taxon>Lichtheimiaceae</taxon>
        <taxon>Phascolomyces</taxon>
    </lineage>
</organism>
<name>A0AAD5KVX0_9FUNG</name>
<dbReference type="SMART" id="SM00516">
    <property type="entry name" value="SEC14"/>
    <property type="match status" value="1"/>
</dbReference>
<feature type="region of interest" description="Disordered" evidence="1">
    <location>
        <begin position="48"/>
        <end position="74"/>
    </location>
</feature>
<evidence type="ECO:0000256" key="1">
    <source>
        <dbReference type="SAM" id="MobiDB-lite"/>
    </source>
</evidence>
<protein>
    <submittedName>
        <fullName evidence="3">CRAL-TRIO domain-containing protein</fullName>
    </submittedName>
</protein>
<keyword evidence="4" id="KW-1185">Reference proteome</keyword>
<sequence>MVSAISLEGRLPGHAGNLTVEQTAALKRFWLRLFELFAQPGDKINLPPPINEPKVAEPKNGGSGFFGWGGKKKTEEKSEEKQYFLGRTADPRWMTLPLQEAIALIPGDKLEQTFWQMVATDNPDAAILRYLRARKWDDEAAYRMLINTLRWRLHMRVDDITKLGETGLYNELEKAKTGFGDQFLEQIRSGKATLGGPDKSDRGICFINVQLHHKEDQPAEAIQICALYLMETARVFLGYPMVNACIVFNLENFTLANWDFEFVKFLIVCLERYYPETLGLCLIHKAPWVFSTVWNVVSPMLDPVVAAKIKFSKNLDEFQQHIDVGSTPVIISKNPDVKTKDEATKADPPKAGVLGTPTSPEYLAYIEETKQYKKETTEWAKQELTEETLAADALKRLERGRTHRIIRIKTEKDIRANTTYHEKGLIKLTPEARLYIDFGGDNWECQDVTERV</sequence>
<dbReference type="PANTHER" id="PTHR46590:SF1">
    <property type="entry name" value="PHOSPHATIDYLINOSITOL TRANSFER PROTEIN CSR1"/>
    <property type="match status" value="1"/>
</dbReference>
<dbReference type="SMART" id="SM01100">
    <property type="entry name" value="CRAL_TRIO_N"/>
    <property type="match status" value="1"/>
</dbReference>
<dbReference type="InterPro" id="IPR036273">
    <property type="entry name" value="CRAL/TRIO_N_dom_sf"/>
</dbReference>
<comment type="caution">
    <text evidence="3">The sequence shown here is derived from an EMBL/GenBank/DDBJ whole genome shotgun (WGS) entry which is preliminary data.</text>
</comment>
<dbReference type="PANTHER" id="PTHR46590">
    <property type="entry name" value="PHOSPHATIDYLINOSITOL TRANSFER PROTEIN CSR1-RELATED"/>
    <property type="match status" value="1"/>
</dbReference>
<dbReference type="Gene3D" id="3.40.525.10">
    <property type="entry name" value="CRAL-TRIO lipid binding domain"/>
    <property type="match status" value="1"/>
</dbReference>
<dbReference type="InterPro" id="IPR036865">
    <property type="entry name" value="CRAL-TRIO_dom_sf"/>
</dbReference>
<evidence type="ECO:0000313" key="3">
    <source>
        <dbReference type="EMBL" id="KAI9276935.1"/>
    </source>
</evidence>
<dbReference type="EMBL" id="JAIXMP010000002">
    <property type="protein sequence ID" value="KAI9276935.1"/>
    <property type="molecule type" value="Genomic_DNA"/>
</dbReference>
<reference evidence="3" key="1">
    <citation type="journal article" date="2022" name="IScience">
        <title>Evolution of zygomycete secretomes and the origins of terrestrial fungal ecologies.</title>
        <authorList>
            <person name="Chang Y."/>
            <person name="Wang Y."/>
            <person name="Mondo S."/>
            <person name="Ahrendt S."/>
            <person name="Andreopoulos W."/>
            <person name="Barry K."/>
            <person name="Beard J."/>
            <person name="Benny G.L."/>
            <person name="Blankenship S."/>
            <person name="Bonito G."/>
            <person name="Cuomo C."/>
            <person name="Desiro A."/>
            <person name="Gervers K.A."/>
            <person name="Hundley H."/>
            <person name="Kuo A."/>
            <person name="LaButti K."/>
            <person name="Lang B.F."/>
            <person name="Lipzen A."/>
            <person name="O'Donnell K."/>
            <person name="Pangilinan J."/>
            <person name="Reynolds N."/>
            <person name="Sandor L."/>
            <person name="Smith M.E."/>
            <person name="Tsang A."/>
            <person name="Grigoriev I.V."/>
            <person name="Stajich J.E."/>
            <person name="Spatafora J.W."/>
        </authorList>
    </citation>
    <scope>NUCLEOTIDE SEQUENCE</scope>
    <source>
        <strain evidence="3">RSA 2281</strain>
    </source>
</reference>
<dbReference type="Proteomes" id="UP001209540">
    <property type="component" value="Unassembled WGS sequence"/>
</dbReference>